<feature type="compositionally biased region" description="Low complexity" evidence="1">
    <location>
        <begin position="59"/>
        <end position="69"/>
    </location>
</feature>
<feature type="region of interest" description="Disordered" evidence="1">
    <location>
        <begin position="50"/>
        <end position="69"/>
    </location>
</feature>
<accession>A0A1H1HYJ0</accession>
<evidence type="ECO:0000256" key="1">
    <source>
        <dbReference type="SAM" id="MobiDB-lite"/>
    </source>
</evidence>
<reference evidence="2 3" key="1">
    <citation type="submission" date="2016-10" db="EMBL/GenBank/DDBJ databases">
        <authorList>
            <person name="de Groot N.N."/>
        </authorList>
    </citation>
    <scope>NUCLEOTIDE SEQUENCE [LARGE SCALE GENOMIC DNA]</scope>
    <source>
        <strain evidence="2 3">DSM 20117</strain>
    </source>
</reference>
<dbReference type="EMBL" id="FNKH01000003">
    <property type="protein sequence ID" value="SDR30525.1"/>
    <property type="molecule type" value="Genomic_DNA"/>
</dbReference>
<dbReference type="STRING" id="37928.SAMN04489742_4810"/>
<protein>
    <recommendedName>
        <fullName evidence="4">PQQ-like domain-containing protein</fullName>
    </recommendedName>
</protein>
<name>A0A1H1HYJ0_9MICC</name>
<evidence type="ECO:0000313" key="2">
    <source>
        <dbReference type="EMBL" id="SDR30525.1"/>
    </source>
</evidence>
<sequence>MISQTGYPRNGLGLRGNVAHEMSKHYRLKFLGLSLAALLGMSSCTLVPGSPGAERVETGGPLAGSSAPSGDTQYFPGFRPVSGVSVDSAQAEAGTVFLGSVFPGNGRADLSFYGFNAAKTAWRVDTNPSCVGTVVTEVNGEPAVVILDSDARTDGQGPVSVVVATAFAADDAEVLWGPTRVPGPSAGSGLIFTDTPKALTADPPPGVLLDADTGAVVEVGTGTALYEHHGTALAGSETSFSALDTGSGNILWSSADLRRPAGADPEAAVRFTGAYGPSTGGIVVLEWDAGDAEPVPVAYSLRSGEELGQVPGEPAAAAAVDEATGTVLLTSEARNGSRVLRAFRPGAGLLWRKSFDEARVSSIGGGAVFALLNGVAARIDVESGAILDTGDARLPVSVLPNGTALFPTRKQSTFALAVPDGPAGNG</sequence>
<evidence type="ECO:0008006" key="4">
    <source>
        <dbReference type="Google" id="ProtNLM"/>
    </source>
</evidence>
<gene>
    <name evidence="2" type="ORF">SAMN04489742_4810</name>
</gene>
<evidence type="ECO:0000313" key="3">
    <source>
        <dbReference type="Proteomes" id="UP000181917"/>
    </source>
</evidence>
<dbReference type="Proteomes" id="UP000181917">
    <property type="component" value="Unassembled WGS sequence"/>
</dbReference>
<organism evidence="2 3">
    <name type="scientific">Crystallibacter crystallopoietes</name>
    <dbReference type="NCBI Taxonomy" id="37928"/>
    <lineage>
        <taxon>Bacteria</taxon>
        <taxon>Bacillati</taxon>
        <taxon>Actinomycetota</taxon>
        <taxon>Actinomycetes</taxon>
        <taxon>Micrococcales</taxon>
        <taxon>Micrococcaceae</taxon>
        <taxon>Crystallibacter</taxon>
    </lineage>
</organism>
<proteinExistence type="predicted"/>
<keyword evidence="3" id="KW-1185">Reference proteome</keyword>
<dbReference type="AlphaFoldDB" id="A0A1H1HYJ0"/>